<dbReference type="EMBL" id="MK550697">
    <property type="protein sequence ID" value="QBM09642.1"/>
    <property type="molecule type" value="Genomic_DNA"/>
</dbReference>
<name>A0A482DRG9_9PEZI</name>
<gene>
    <name evidence="2" type="primary">orf295</name>
</gene>
<dbReference type="GO" id="GO:0004519">
    <property type="term" value="F:endonuclease activity"/>
    <property type="evidence" value="ECO:0007669"/>
    <property type="project" value="InterPro"/>
</dbReference>
<organism evidence="2">
    <name type="scientific">Dactylella sp</name>
    <dbReference type="NCBI Taxonomy" id="1814903"/>
    <lineage>
        <taxon>Eukaryota</taxon>
        <taxon>Fungi</taxon>
        <taxon>Dikarya</taxon>
        <taxon>Ascomycota</taxon>
        <taxon>Pezizomycotina</taxon>
        <taxon>Orbiliomycetes</taxon>
        <taxon>Orbiliales</taxon>
        <taxon>Orbiliaceae</taxon>
        <taxon>Dactylella</taxon>
    </lineage>
</organism>
<dbReference type="Pfam" id="PF03161">
    <property type="entry name" value="LAGLIDADG_2"/>
    <property type="match status" value="1"/>
</dbReference>
<dbReference type="AlphaFoldDB" id="A0A482DRG9"/>
<dbReference type="InterPro" id="IPR004860">
    <property type="entry name" value="LAGLIDADG_dom"/>
</dbReference>
<accession>A0A482DRG9</accession>
<dbReference type="InterPro" id="IPR027434">
    <property type="entry name" value="Homing_endonucl"/>
</dbReference>
<dbReference type="SUPFAM" id="SSF55608">
    <property type="entry name" value="Homing endonucleases"/>
    <property type="match status" value="1"/>
</dbReference>
<evidence type="ECO:0000259" key="1">
    <source>
        <dbReference type="Pfam" id="PF03161"/>
    </source>
</evidence>
<keyword evidence="2" id="KW-0496">Mitochondrion</keyword>
<evidence type="ECO:0000313" key="2">
    <source>
        <dbReference type="EMBL" id="QBM09642.1"/>
    </source>
</evidence>
<geneLocation type="mitochondrion" evidence="2"/>
<protein>
    <recommendedName>
        <fullName evidence="1">Homing endonuclease LAGLIDADG domain-containing protein</fullName>
    </recommendedName>
</protein>
<reference evidence="2" key="1">
    <citation type="submission" date="2019-02" db="EMBL/GenBank/DDBJ databases">
        <authorList>
            <person name="Fang M.L."/>
            <person name="Zhang Y."/>
        </authorList>
    </citation>
    <scope>NUCLEOTIDE SEQUENCE</scope>
    <source>
        <strain evidence="2">YMF1.01838</strain>
    </source>
</reference>
<proteinExistence type="predicted"/>
<feature type="domain" description="Homing endonuclease LAGLIDADG" evidence="1">
    <location>
        <begin position="97"/>
        <end position="274"/>
    </location>
</feature>
<sequence length="295" mass="34240">MVFIQWIPRDFTWNIQPWQCLDKDKVTKFGLIIILLKNSKVILILTLWDWGANLLIVNINLSLNKNCKFFFNRFFSTIINFSNDYKKRYEVTNEQKESLVGVLLADAHLEKGKSSRNARLSIDHSYPSQEAYVNYLYNLFKPLVATPPAVIERKKDKRTGLAYKSIYFKTLSFPCLNEFHALFYNNNIKVIPSNLEDLLTPIGLAHFIMGDGYYDTVKQTIYLCTENYSLSEVNLLISVLNKNFDLKATANKRDLKNGVIGWRIRFSKSSLDKLRALVSNYTIPEMNHKLGLDKK</sequence>
<dbReference type="Gene3D" id="3.10.28.10">
    <property type="entry name" value="Homing endonucleases"/>
    <property type="match status" value="2"/>
</dbReference>